<organism evidence="1 2">
    <name type="scientific">Cudoniella acicularis</name>
    <dbReference type="NCBI Taxonomy" id="354080"/>
    <lineage>
        <taxon>Eukaryota</taxon>
        <taxon>Fungi</taxon>
        <taxon>Dikarya</taxon>
        <taxon>Ascomycota</taxon>
        <taxon>Pezizomycotina</taxon>
        <taxon>Leotiomycetes</taxon>
        <taxon>Helotiales</taxon>
        <taxon>Tricladiaceae</taxon>
        <taxon>Cudoniella</taxon>
    </lineage>
</organism>
<sequence length="123" mass="14230">MSVKIISKPTLSNNTANKNVSIYEAVIHGYRYKQFKKNKDFYIVHDSGRLEADAPKIKYVVFEEEDNVYTVLKCNHIRKHAKPHRFRAEKCGPISTIFRTYGYDPKSFTAVHKIHKENGVISA</sequence>
<name>A0A8H4RK58_9HELO</name>
<protein>
    <submittedName>
        <fullName evidence="1">Uncharacterized protein</fullName>
    </submittedName>
</protein>
<evidence type="ECO:0000313" key="1">
    <source>
        <dbReference type="EMBL" id="KAF4630276.1"/>
    </source>
</evidence>
<dbReference type="AlphaFoldDB" id="A0A8H4RK58"/>
<reference evidence="1 2" key="1">
    <citation type="submission" date="2020-03" db="EMBL/GenBank/DDBJ databases">
        <title>Draft Genome Sequence of Cudoniella acicularis.</title>
        <authorList>
            <person name="Buettner E."/>
            <person name="Kellner H."/>
        </authorList>
    </citation>
    <scope>NUCLEOTIDE SEQUENCE [LARGE SCALE GENOMIC DNA]</scope>
    <source>
        <strain evidence="1 2">DSM 108380</strain>
    </source>
</reference>
<dbReference type="EMBL" id="JAAMPI010000568">
    <property type="protein sequence ID" value="KAF4630276.1"/>
    <property type="molecule type" value="Genomic_DNA"/>
</dbReference>
<evidence type="ECO:0000313" key="2">
    <source>
        <dbReference type="Proteomes" id="UP000566819"/>
    </source>
</evidence>
<keyword evidence="2" id="KW-1185">Reference proteome</keyword>
<comment type="caution">
    <text evidence="1">The sequence shown here is derived from an EMBL/GenBank/DDBJ whole genome shotgun (WGS) entry which is preliminary data.</text>
</comment>
<dbReference type="Proteomes" id="UP000566819">
    <property type="component" value="Unassembled WGS sequence"/>
</dbReference>
<accession>A0A8H4RK58</accession>
<gene>
    <name evidence="1" type="ORF">G7Y89_g7869</name>
</gene>
<proteinExistence type="predicted"/>